<gene>
    <name evidence="4" type="ORF">J8N05_40950</name>
</gene>
<dbReference type="Pfam" id="PF00296">
    <property type="entry name" value="Bac_luciferase"/>
    <property type="match status" value="1"/>
</dbReference>
<comment type="caution">
    <text evidence="4">The sequence shown here is derived from an EMBL/GenBank/DDBJ whole genome shotgun (WGS) entry which is preliminary data.</text>
</comment>
<keyword evidence="1" id="KW-0560">Oxidoreductase</keyword>
<reference evidence="4 5" key="1">
    <citation type="submission" date="2021-04" db="EMBL/GenBank/DDBJ databases">
        <authorList>
            <person name="Tang X."/>
            <person name="Zhou X."/>
            <person name="Chen X."/>
            <person name="Cernava T."/>
            <person name="Zhang C."/>
        </authorList>
    </citation>
    <scope>NUCLEOTIDE SEQUENCE [LARGE SCALE GENOMIC DNA]</scope>
    <source>
        <strain evidence="4 5">BH-SS-21</strain>
    </source>
</reference>
<evidence type="ECO:0000313" key="4">
    <source>
        <dbReference type="EMBL" id="MBQ0854531.1"/>
    </source>
</evidence>
<keyword evidence="5" id="KW-1185">Reference proteome</keyword>
<feature type="region of interest" description="Disordered" evidence="2">
    <location>
        <begin position="1"/>
        <end position="23"/>
    </location>
</feature>
<proteinExistence type="predicted"/>
<organism evidence="4 5">
    <name type="scientific">Streptomyces liliiviolaceus</name>
    <dbReference type="NCBI Taxonomy" id="2823109"/>
    <lineage>
        <taxon>Bacteria</taxon>
        <taxon>Bacillati</taxon>
        <taxon>Actinomycetota</taxon>
        <taxon>Actinomycetes</taxon>
        <taxon>Kitasatosporales</taxon>
        <taxon>Streptomycetaceae</taxon>
        <taxon>Streptomyces</taxon>
    </lineage>
</organism>
<accession>A0A941BB38</accession>
<dbReference type="InterPro" id="IPR011251">
    <property type="entry name" value="Luciferase-like_dom"/>
</dbReference>
<feature type="domain" description="Luciferase-like" evidence="3">
    <location>
        <begin position="18"/>
        <end position="251"/>
    </location>
</feature>
<evidence type="ECO:0000313" key="5">
    <source>
        <dbReference type="Proteomes" id="UP000677413"/>
    </source>
</evidence>
<dbReference type="InterPro" id="IPR050564">
    <property type="entry name" value="F420-G6PD/mer"/>
</dbReference>
<evidence type="ECO:0000256" key="1">
    <source>
        <dbReference type="ARBA" id="ARBA00023002"/>
    </source>
</evidence>
<name>A0A941BB38_9ACTN</name>
<dbReference type="InterPro" id="IPR036661">
    <property type="entry name" value="Luciferase-like_sf"/>
</dbReference>
<dbReference type="PANTHER" id="PTHR43244">
    <property type="match status" value="1"/>
</dbReference>
<evidence type="ECO:0000256" key="2">
    <source>
        <dbReference type="SAM" id="MobiDB-lite"/>
    </source>
</evidence>
<dbReference type="Gene3D" id="3.20.20.30">
    <property type="entry name" value="Luciferase-like domain"/>
    <property type="match status" value="1"/>
</dbReference>
<dbReference type="GO" id="GO:0016705">
    <property type="term" value="F:oxidoreductase activity, acting on paired donors, with incorporation or reduction of molecular oxygen"/>
    <property type="evidence" value="ECO:0007669"/>
    <property type="project" value="InterPro"/>
</dbReference>
<dbReference type="SUPFAM" id="SSF51679">
    <property type="entry name" value="Bacterial luciferase-like"/>
    <property type="match status" value="1"/>
</dbReference>
<dbReference type="EMBL" id="JAGPYQ010000002">
    <property type="protein sequence ID" value="MBQ0854531.1"/>
    <property type="molecule type" value="Genomic_DNA"/>
</dbReference>
<evidence type="ECO:0000259" key="3">
    <source>
        <dbReference type="Pfam" id="PF00296"/>
    </source>
</evidence>
<dbReference type="AlphaFoldDB" id="A0A941BB38"/>
<sequence length="316" mass="34292">MAPFTSPFTMGISDQDGFTTSDPRRRRRLLDRVEEAGLDHVSVGDHISFHDGSGFDGMITANTMLSSHDRLSVLIGIYLLGLRHPMATARQLSTLSQAAPGRLTLGVGVGGEDRREVSNAGVDPRTRGRRLDEALMLVRRLLTGEEVSHEGEFFRLDGARILPAPDPGIPIVIGGKGDVAVRRTAESGDGWLGIFCSARRFAETRERILEAASGLDRPTPSWFGVNVWCGLDTDPRRARELLAAKMQGLYHLPYEKFQYIAPAGTPEQVAEFLLPFVESGAEHITVIPVGSGVEAEIDAVAALREQLGRAVGAARE</sequence>
<protein>
    <submittedName>
        <fullName evidence="4">LLM class flavin-dependent oxidoreductase</fullName>
    </submittedName>
</protein>
<dbReference type="RefSeq" id="WP_210892236.1">
    <property type="nucleotide sequence ID" value="NZ_JAGPYQ010000002.1"/>
</dbReference>
<dbReference type="PANTHER" id="PTHR43244:SF1">
    <property type="entry name" value="5,10-METHYLENETETRAHYDROMETHANOPTERIN REDUCTASE"/>
    <property type="match status" value="1"/>
</dbReference>
<dbReference type="Proteomes" id="UP000677413">
    <property type="component" value="Unassembled WGS sequence"/>
</dbReference>